<dbReference type="InterPro" id="IPR006419">
    <property type="entry name" value="NMN_transpt_PnuC"/>
</dbReference>
<comment type="subcellular location">
    <subcellularLocation>
        <location evidence="1">Membrane</location>
        <topology evidence="1">Multi-pass membrane protein</topology>
    </subcellularLocation>
</comment>
<keyword evidence="2 5" id="KW-0812">Transmembrane</keyword>
<dbReference type="RefSeq" id="WP_379943244.1">
    <property type="nucleotide sequence ID" value="NZ_JBHTIB010000014.1"/>
</dbReference>
<evidence type="ECO:0000256" key="5">
    <source>
        <dbReference type="SAM" id="Phobius"/>
    </source>
</evidence>
<dbReference type="Proteomes" id="UP001597011">
    <property type="component" value="Unassembled WGS sequence"/>
</dbReference>
<keyword evidence="7" id="KW-1185">Reference proteome</keyword>
<feature type="transmembrane region" description="Helical" evidence="5">
    <location>
        <begin position="126"/>
        <end position="144"/>
    </location>
</feature>
<evidence type="ECO:0000313" key="6">
    <source>
        <dbReference type="EMBL" id="MFD0836862.1"/>
    </source>
</evidence>
<evidence type="ECO:0000256" key="1">
    <source>
        <dbReference type="ARBA" id="ARBA00004141"/>
    </source>
</evidence>
<accession>A0ABW3BWJ5</accession>
<evidence type="ECO:0000256" key="3">
    <source>
        <dbReference type="ARBA" id="ARBA00022989"/>
    </source>
</evidence>
<comment type="caution">
    <text evidence="6">The sequence shown here is derived from an EMBL/GenBank/DDBJ whole genome shotgun (WGS) entry which is preliminary data.</text>
</comment>
<reference evidence="7" key="1">
    <citation type="journal article" date="2019" name="Int. J. Syst. Evol. Microbiol.">
        <title>The Global Catalogue of Microorganisms (GCM) 10K type strain sequencing project: providing services to taxonomists for standard genome sequencing and annotation.</title>
        <authorList>
            <consortium name="The Broad Institute Genomics Platform"/>
            <consortium name="The Broad Institute Genome Sequencing Center for Infectious Disease"/>
            <person name="Wu L."/>
            <person name="Ma J."/>
        </authorList>
    </citation>
    <scope>NUCLEOTIDE SEQUENCE [LARGE SCALE GENOMIC DNA]</scope>
    <source>
        <strain evidence="7">CCUG 60529</strain>
    </source>
</reference>
<dbReference type="EMBL" id="JBHTIB010000014">
    <property type="protein sequence ID" value="MFD0836862.1"/>
    <property type="molecule type" value="Genomic_DNA"/>
</dbReference>
<proteinExistence type="predicted"/>
<name>A0ABW3BWJ5_9FLAO</name>
<feature type="transmembrane region" description="Helical" evidence="5">
    <location>
        <begin position="185"/>
        <end position="207"/>
    </location>
</feature>
<feature type="transmembrane region" description="Helical" evidence="5">
    <location>
        <begin position="73"/>
        <end position="94"/>
    </location>
</feature>
<keyword evidence="3 5" id="KW-1133">Transmembrane helix</keyword>
<sequence length="263" mass="29752">MKENVIKVSNQVLREQNNVLLRKITHSKYIDFVGVILVLSICIYNNFHETIYYQGGIQFGVPLRDFSNYISKGGFPIGLLSTIGAVISLLAARLIVKQRNLGNLIGIFTTVNSGVIDYLFGNHSAIITYPLTFAIAILATKKWHDGERIKKIDGKYWLLVFVGFLTSYTLVYLGFYLFGTTIDNVIFKHSVAIIFGISLVGNISTAFKYEQTFLTWSFYNVAQLIKNTIQGNIANVVKYIFYLLNAILAFFDWKINGDVKIKN</sequence>
<gene>
    <name evidence="6" type="ORF">ACFQ0I_13875</name>
</gene>
<dbReference type="Pfam" id="PF04973">
    <property type="entry name" value="NMN_transporter"/>
    <property type="match status" value="1"/>
</dbReference>
<keyword evidence="4 5" id="KW-0472">Membrane</keyword>
<evidence type="ECO:0000256" key="4">
    <source>
        <dbReference type="ARBA" id="ARBA00023136"/>
    </source>
</evidence>
<feature type="transmembrane region" description="Helical" evidence="5">
    <location>
        <begin position="29"/>
        <end position="47"/>
    </location>
</feature>
<protein>
    <submittedName>
        <fullName evidence="6">Nicotinamide mononucleotide transporter family protein</fullName>
    </submittedName>
</protein>
<evidence type="ECO:0000256" key="2">
    <source>
        <dbReference type="ARBA" id="ARBA00022692"/>
    </source>
</evidence>
<organism evidence="6 7">
    <name type="scientific">Mariniflexile aquimaris</name>
    <dbReference type="NCBI Taxonomy" id="881009"/>
    <lineage>
        <taxon>Bacteria</taxon>
        <taxon>Pseudomonadati</taxon>
        <taxon>Bacteroidota</taxon>
        <taxon>Flavobacteriia</taxon>
        <taxon>Flavobacteriales</taxon>
        <taxon>Flavobacteriaceae</taxon>
        <taxon>Mariniflexile</taxon>
    </lineage>
</organism>
<feature type="transmembrane region" description="Helical" evidence="5">
    <location>
        <begin position="156"/>
        <end position="179"/>
    </location>
</feature>
<evidence type="ECO:0000313" key="7">
    <source>
        <dbReference type="Proteomes" id="UP001597011"/>
    </source>
</evidence>